<dbReference type="RefSeq" id="WP_381329440.1">
    <property type="nucleotide sequence ID" value="NZ_JBHTMM010000043.1"/>
</dbReference>
<dbReference type="EMBL" id="JBHTMM010000043">
    <property type="protein sequence ID" value="MFD1309884.1"/>
    <property type="molecule type" value="Genomic_DNA"/>
</dbReference>
<feature type="transmembrane region" description="Helical" evidence="5">
    <location>
        <begin position="217"/>
        <end position="239"/>
    </location>
</feature>
<feature type="transmembrane region" description="Helical" evidence="5">
    <location>
        <begin position="797"/>
        <end position="819"/>
    </location>
</feature>
<keyword evidence="7" id="KW-0378">Hydrolase</keyword>
<keyword evidence="7" id="KW-0255">Endonuclease</keyword>
<evidence type="ECO:0000256" key="3">
    <source>
        <dbReference type="SAM" id="Coils"/>
    </source>
</evidence>
<protein>
    <submittedName>
        <fullName evidence="7">LAGLIDADG family homing endonuclease</fullName>
    </submittedName>
</protein>
<dbReference type="GO" id="GO:0004519">
    <property type="term" value="F:endonuclease activity"/>
    <property type="evidence" value="ECO:0007669"/>
    <property type="project" value="UniProtKB-KW"/>
</dbReference>
<feature type="coiled-coil region" evidence="3">
    <location>
        <begin position="295"/>
        <end position="372"/>
    </location>
</feature>
<dbReference type="Gene3D" id="3.10.28.10">
    <property type="entry name" value="Homing endonucleases"/>
    <property type="match status" value="1"/>
</dbReference>
<organism evidence="7 8">
    <name type="scientific">Streptomyces kaempferi</name>
    <dbReference type="NCBI Taxonomy" id="333725"/>
    <lineage>
        <taxon>Bacteria</taxon>
        <taxon>Bacillati</taxon>
        <taxon>Actinomycetota</taxon>
        <taxon>Actinomycetes</taxon>
        <taxon>Kitasatosporales</taxon>
        <taxon>Streptomycetaceae</taxon>
        <taxon>Streptomyces</taxon>
    </lineage>
</organism>
<dbReference type="SUPFAM" id="SSF55608">
    <property type="entry name" value="Homing endonucleases"/>
    <property type="match status" value="1"/>
</dbReference>
<dbReference type="InterPro" id="IPR006141">
    <property type="entry name" value="Intein_N"/>
</dbReference>
<dbReference type="InterPro" id="IPR036844">
    <property type="entry name" value="Hint_dom_sf"/>
</dbReference>
<dbReference type="SUPFAM" id="SSF51294">
    <property type="entry name" value="Hedgehog/intein (Hint) domain"/>
    <property type="match status" value="1"/>
</dbReference>
<feature type="transmembrane region" description="Helical" evidence="5">
    <location>
        <begin position="630"/>
        <end position="653"/>
    </location>
</feature>
<keyword evidence="3" id="KW-0175">Coiled coil</keyword>
<dbReference type="InterPro" id="IPR027434">
    <property type="entry name" value="Homing_endonucl"/>
</dbReference>
<dbReference type="InterPro" id="IPR004042">
    <property type="entry name" value="Intein_endonuc_central"/>
</dbReference>
<name>A0ABW3XJU2_9ACTN</name>
<dbReference type="PRINTS" id="PR00379">
    <property type="entry name" value="INTEIN"/>
</dbReference>
<evidence type="ECO:0000256" key="1">
    <source>
        <dbReference type="ARBA" id="ARBA00022813"/>
    </source>
</evidence>
<proteinExistence type="predicted"/>
<comment type="caution">
    <text evidence="7">The sequence shown here is derived from an EMBL/GenBank/DDBJ whole genome shotgun (WGS) entry which is preliminary data.</text>
</comment>
<keyword evidence="5" id="KW-0812">Transmembrane</keyword>
<feature type="transmembrane region" description="Helical" evidence="5">
    <location>
        <begin position="191"/>
        <end position="211"/>
    </location>
</feature>
<dbReference type="Gene3D" id="2.170.16.10">
    <property type="entry name" value="Hedgehog/Intein (Hint) domain"/>
    <property type="match status" value="2"/>
</dbReference>
<keyword evidence="7" id="KW-0540">Nuclease</keyword>
<dbReference type="Pfam" id="PF14528">
    <property type="entry name" value="LAGLIDADG_3"/>
    <property type="match status" value="1"/>
</dbReference>
<keyword evidence="5" id="KW-0472">Membrane</keyword>
<feature type="transmembrane region" description="Helical" evidence="5">
    <location>
        <begin position="851"/>
        <end position="871"/>
    </location>
</feature>
<dbReference type="InterPro" id="IPR004860">
    <property type="entry name" value="LAGLIDADG_dom"/>
</dbReference>
<dbReference type="PANTHER" id="PTHR47372">
    <property type="entry name" value="DAUER UP-REGULATED-RELATED"/>
    <property type="match status" value="1"/>
</dbReference>
<accession>A0ABW3XJU2</accession>
<evidence type="ECO:0000259" key="6">
    <source>
        <dbReference type="PROSITE" id="PS50819"/>
    </source>
</evidence>
<evidence type="ECO:0000256" key="2">
    <source>
        <dbReference type="ARBA" id="ARBA00023000"/>
    </source>
</evidence>
<keyword evidence="1" id="KW-0068">Autocatalytic cleavage</keyword>
<reference evidence="8" key="1">
    <citation type="journal article" date="2019" name="Int. J. Syst. Evol. Microbiol.">
        <title>The Global Catalogue of Microorganisms (GCM) 10K type strain sequencing project: providing services to taxonomists for standard genome sequencing and annotation.</title>
        <authorList>
            <consortium name="The Broad Institute Genomics Platform"/>
            <consortium name="The Broad Institute Genome Sequencing Center for Infectious Disease"/>
            <person name="Wu L."/>
            <person name="Ma J."/>
        </authorList>
    </citation>
    <scope>NUCLEOTIDE SEQUENCE [LARGE SCALE GENOMIC DNA]</scope>
    <source>
        <strain evidence="8">CGMCC 4.7020</strain>
    </source>
</reference>
<dbReference type="SMART" id="SM00306">
    <property type="entry name" value="HintN"/>
    <property type="match status" value="1"/>
</dbReference>
<dbReference type="PROSITE" id="PS50817">
    <property type="entry name" value="INTEIN_N_TER"/>
    <property type="match status" value="1"/>
</dbReference>
<dbReference type="NCBIfam" id="TIGR01445">
    <property type="entry name" value="intein_Nterm"/>
    <property type="match status" value="1"/>
</dbReference>
<dbReference type="InterPro" id="IPR006142">
    <property type="entry name" value="INTEIN"/>
</dbReference>
<dbReference type="PROSITE" id="PS50819">
    <property type="entry name" value="INTEIN_ENDONUCLEASE"/>
    <property type="match status" value="1"/>
</dbReference>
<dbReference type="CDD" id="cd00081">
    <property type="entry name" value="Hint"/>
    <property type="match status" value="1"/>
</dbReference>
<feature type="region of interest" description="Disordered" evidence="4">
    <location>
        <begin position="51"/>
        <end position="70"/>
    </location>
</feature>
<feature type="transmembrane region" description="Helical" evidence="5">
    <location>
        <begin position="883"/>
        <end position="915"/>
    </location>
</feature>
<keyword evidence="2" id="KW-0651">Protein splicing</keyword>
<evidence type="ECO:0000256" key="4">
    <source>
        <dbReference type="SAM" id="MobiDB-lite"/>
    </source>
</evidence>
<gene>
    <name evidence="7" type="ORF">ACFQ5X_28985</name>
</gene>
<sequence>MVDVLPDATGIRQRMQRAIVPAADEVGEEVGRIIGRHVSTQVAQAIRDGVTTGGRTAQAPAARQGQSTGSTFARSLKATLEASLRNLPEIRLHANSTDAEREIVAIRAQIQGLRDARIGIDVSSADAVAAIAHIQERLQRLSASDADVAVRVDAAGAATTLAAIQAQVNRLDGQTANVDVDTRSATANLNLLTSAAITFGPAILPVLPIVAAGLGAIAAAGVAAAAGVGAVALVAVPAFKGIGSALQAQKAAQDAATNATYKGGQASSQGASKALQMAGAQQALATAERNGARQIAQAQQQVVQAKRAAADAVIQAAQRNAQAARQVQDAERSLADAQVSAKKAQDDLTAARKQAAQELEDLNNRLADSLLSQRDAEIALKDATAQRDAVLKSATATELDKQKALLQYDQAVQRLKEQTTETGRLKTETAAANKAGVKGSDTVKAAQDKVVQSQRAVADQARAVRDAQAEAARTQVETARQVADAQQKVSDATANVAVAQQSAADAVASAQRQIASASMSAAGGVDQAAIAQAKYQAELAKLTPSARQTFNAFVDLRDAFSTWSKALQPTVMPIFTRALVSLRRTLPSLTPFVKGAASAIKELQDRASASIKSPFWQGFKKDLQGSVKPAIVGLGVAIGNLIKGMAGIIDAFLPHMDGISTRMQRITKRFADWGANLKGSPEFERFLKYVSDNAPKVGDLLGKAMGALLAFSQAIAPTSTVIFAVVGPLLDGVKWLATNMPGLVQTLWGLYAVSKAVAIATKAWAVAEGLYSTAMTIATLETWSFAAALAATGWTEIVALVVAIVAVIAALVAGIIYAYKHVGWFRTAVDAAWSAIKTATLFLWEGVLKPAFNGIVIAVQWLGAVFAWLWTNAIKPAFDFIVAAARILLTVLVVIVILPIVTAIRVLGAIAMWLWNNAIKPAFQGIATAAMWLWANVFQPVFQQIGDKAKWLYNNAIKPAWDAIKGASRAMWENALRPTFQAFQNGLREVGKWGTWLWKNALKPAFDGIVWVGKTAWEKGIKPVFDVLRSAVGKVASAFSTAKDAIKTAWDKISGIARKPVQYVVDVVYNRGIRGVWNAVAGAFGAPKLDKFTFASGGIMPGYTPGKDVHQFVSPTGGALELSGGEAIMRPEFTRAVGSGFVNSLNSIASSRGASGVKAALAPVFGGSAPMSTDTSSRYATGGIVQRFADGGIFGWIKSAGSAIKGAGSDAWNAIKKGAGWLADTMQASARAGVKHVVDPLLSKFPGMDTGIGKLIRKIPDKIIDALFGYSKKADDKGAGGIGGPRIAAGLKWAKTQAGKPYQWAGNGDPSWDCLTLSSMITTPQGHAELRDLYPGMEVMAYQDGKLVASKVLAKWNTGEQELFKVRTRNRSIRATAGHRVLVAAPVKRPMMDVDERVAGAEWGTAWKEVRDLTPTDYLVTYTGSPKEGGEEVPEDLAWLMGLWLADGSVNQNSGIRICVYDDLAEKAMAVLRKHSPNRKVTHHPRHGVMISDVQRVRWMIRNGFHGKSHERTIPPVVMEWSQGAQDAFLQGYADGDGSYKNGKNGATFETAELIEYKATSRELIEGVREMHLRRGDRVSVTNTRARTKDVYIGGKKIENARPIHSIEVAPGRGASQTTGAGHRPGLLRLMAQLRTEGMSVQRVLSVEPDGVEETWDIEVQDSHSFVSDGLISHNCSGFMSAIESVIRGQKPHRRWATGAFSGKTAPPGWVYHGDSPFRIGITNAGVGHTAGTIAKTNVESRGGAGVVVGSRARGYNDGLFGSWYGFQPGKYDSGGYIPPGLNLVYNGTGRPEPVFTTQQANALMSGAAQGPAQPVVVELHAKEGALGDFIDVRVQDHQQQLISVINAS</sequence>
<evidence type="ECO:0000256" key="5">
    <source>
        <dbReference type="SAM" id="Phobius"/>
    </source>
</evidence>
<dbReference type="Proteomes" id="UP001597058">
    <property type="component" value="Unassembled WGS sequence"/>
</dbReference>
<dbReference type="NCBIfam" id="TIGR01443">
    <property type="entry name" value="intein_Cterm"/>
    <property type="match status" value="1"/>
</dbReference>
<evidence type="ECO:0000313" key="7">
    <source>
        <dbReference type="EMBL" id="MFD1309884.1"/>
    </source>
</evidence>
<dbReference type="PANTHER" id="PTHR47372:SF11">
    <property type="entry name" value="RE19971P"/>
    <property type="match status" value="1"/>
</dbReference>
<keyword evidence="8" id="KW-1185">Reference proteome</keyword>
<dbReference type="PROSITE" id="PS50818">
    <property type="entry name" value="INTEIN_C_TER"/>
    <property type="match status" value="1"/>
</dbReference>
<evidence type="ECO:0000313" key="8">
    <source>
        <dbReference type="Proteomes" id="UP001597058"/>
    </source>
</evidence>
<feature type="domain" description="DOD-type homing endonuclease" evidence="6">
    <location>
        <begin position="1440"/>
        <end position="1577"/>
    </location>
</feature>
<feature type="transmembrane region" description="Helical" evidence="5">
    <location>
        <begin position="707"/>
        <end position="730"/>
    </location>
</feature>
<dbReference type="InterPro" id="IPR030934">
    <property type="entry name" value="Intein_C"/>
</dbReference>
<keyword evidence="5" id="KW-1133">Transmembrane helix</keyword>
<dbReference type="InterPro" id="IPR003587">
    <property type="entry name" value="Hint_dom_N"/>
</dbReference>